<protein>
    <submittedName>
        <fullName evidence="2">YeeE/YedE family protein</fullName>
    </submittedName>
</protein>
<evidence type="ECO:0000313" key="3">
    <source>
        <dbReference type="Proteomes" id="UP001170481"/>
    </source>
</evidence>
<dbReference type="RefSeq" id="WP_054555911.1">
    <property type="nucleotide sequence ID" value="NZ_JAUORK010000004.1"/>
</dbReference>
<accession>A0AAP4TXC5</accession>
<gene>
    <name evidence="2" type="ORF">Q4535_05160</name>
</gene>
<dbReference type="InterPro" id="IPR046513">
    <property type="entry name" value="DUF6691"/>
</dbReference>
<dbReference type="Proteomes" id="UP001170481">
    <property type="component" value="Unassembled WGS sequence"/>
</dbReference>
<dbReference type="AlphaFoldDB" id="A0AAP4TXC5"/>
<evidence type="ECO:0000313" key="2">
    <source>
        <dbReference type="EMBL" id="MDO6671503.1"/>
    </source>
</evidence>
<keyword evidence="1" id="KW-0472">Membrane</keyword>
<name>A0AAP4TXC5_9GAMM</name>
<reference evidence="2" key="1">
    <citation type="submission" date="2023-07" db="EMBL/GenBank/DDBJ databases">
        <title>Genome content predicts the carbon catabolic preferences of heterotrophic bacteria.</title>
        <authorList>
            <person name="Gralka M."/>
        </authorList>
    </citation>
    <scope>NUCLEOTIDE SEQUENCE</scope>
    <source>
        <strain evidence="2">C2R13</strain>
    </source>
</reference>
<evidence type="ECO:0000256" key="1">
    <source>
        <dbReference type="SAM" id="Phobius"/>
    </source>
</evidence>
<comment type="caution">
    <text evidence="2">The sequence shown here is derived from an EMBL/GenBank/DDBJ whole genome shotgun (WGS) entry which is preliminary data.</text>
</comment>
<organism evidence="2 3">
    <name type="scientific">Cobetia amphilecti</name>
    <dbReference type="NCBI Taxonomy" id="1055104"/>
    <lineage>
        <taxon>Bacteria</taxon>
        <taxon>Pseudomonadati</taxon>
        <taxon>Pseudomonadota</taxon>
        <taxon>Gammaproteobacteria</taxon>
        <taxon>Oceanospirillales</taxon>
        <taxon>Halomonadaceae</taxon>
        <taxon>Cobetia</taxon>
    </lineage>
</organism>
<dbReference type="Pfam" id="PF20398">
    <property type="entry name" value="DUF6691"/>
    <property type="match status" value="1"/>
</dbReference>
<keyword evidence="1" id="KW-1133">Transmembrane helix</keyword>
<feature type="transmembrane region" description="Helical" evidence="1">
    <location>
        <begin position="82"/>
        <end position="100"/>
    </location>
</feature>
<dbReference type="EMBL" id="JAUORK010000004">
    <property type="protein sequence ID" value="MDO6671503.1"/>
    <property type="molecule type" value="Genomic_DNA"/>
</dbReference>
<feature type="transmembrane region" description="Helical" evidence="1">
    <location>
        <begin position="106"/>
        <end position="130"/>
    </location>
</feature>
<proteinExistence type="predicted"/>
<sequence length="137" mass="14695">MKTVIGFLTGLVFSLGLTLSGMTDPARVVGFLDVAGDWDPTLIFVLGGAVITTFLGYRLVWRRGTPLLGERFQLPTRRDIDGRLLLGAALFGIGWGLSGYCPGPAIVSSSAMSLPLAGFLVTMLLGWWLATRLTRGH</sequence>
<keyword evidence="1" id="KW-0812">Transmembrane</keyword>
<feature type="transmembrane region" description="Helical" evidence="1">
    <location>
        <begin position="41"/>
        <end position="61"/>
    </location>
</feature>